<dbReference type="GO" id="GO:0005634">
    <property type="term" value="C:nucleus"/>
    <property type="evidence" value="ECO:0007669"/>
    <property type="project" value="UniProtKB-SubCell"/>
</dbReference>
<name>A0A4S8JH63_MUSBA</name>
<dbReference type="EMBL" id="PYDT01000005">
    <property type="protein sequence ID" value="THU61343.1"/>
    <property type="molecule type" value="Genomic_DNA"/>
</dbReference>
<sequence length="328" mass="34170">MGSAGSYGVGTGNSGAYMTEIAEPVRFEDEIRSLIQARFDAPPVSGGSFTALLGLSANQAVGLLHEPGAGEVSASAAASSPTGLGHPLGWSPTFPSNAGLAERAGSFPVFAAVDSPASSSDGGPSPPLKAEPSDSDSSPPLPVPIDKPRRRPAKRKDCEKQKAKGPAKKMKTAEEHTEGDQLPYVHVRARRGQATDSHSLAERITGTALVLDEIINHVQSLQRQVEFLSMRLAAVNPTIDFGGLDSFLMAECGPLAASNGRGEVALDPVSWSSDPAPGTGLRTDLRPSQQSSTAWVYPYALINHGTSLFGYGAANSVPLNSNQSKTDL</sequence>
<dbReference type="Proteomes" id="UP000317650">
    <property type="component" value="Chromosome 7"/>
</dbReference>
<evidence type="ECO:0000256" key="3">
    <source>
        <dbReference type="SAM" id="MobiDB-lite"/>
    </source>
</evidence>
<keyword evidence="5" id="KW-1185">Reference proteome</keyword>
<dbReference type="AlphaFoldDB" id="A0A4S8JH63"/>
<organism evidence="4 5">
    <name type="scientific">Musa balbisiana</name>
    <name type="common">Banana</name>
    <dbReference type="NCBI Taxonomy" id="52838"/>
    <lineage>
        <taxon>Eukaryota</taxon>
        <taxon>Viridiplantae</taxon>
        <taxon>Streptophyta</taxon>
        <taxon>Embryophyta</taxon>
        <taxon>Tracheophyta</taxon>
        <taxon>Spermatophyta</taxon>
        <taxon>Magnoliopsida</taxon>
        <taxon>Liliopsida</taxon>
        <taxon>Zingiberales</taxon>
        <taxon>Musaceae</taxon>
        <taxon>Musa</taxon>
    </lineage>
</organism>
<comment type="caution">
    <text evidence="4">The sequence shown here is derived from an EMBL/GenBank/DDBJ whole genome shotgun (WGS) entry which is preliminary data.</text>
</comment>
<dbReference type="InterPro" id="IPR024097">
    <property type="entry name" value="bHLH_ZIP_TF"/>
</dbReference>
<evidence type="ECO:0000256" key="1">
    <source>
        <dbReference type="ARBA" id="ARBA00004123"/>
    </source>
</evidence>
<evidence type="ECO:0000256" key="2">
    <source>
        <dbReference type="ARBA" id="ARBA00023242"/>
    </source>
</evidence>
<feature type="compositionally biased region" description="Low complexity" evidence="3">
    <location>
        <begin position="112"/>
        <end position="123"/>
    </location>
</feature>
<evidence type="ECO:0008006" key="6">
    <source>
        <dbReference type="Google" id="ProtNLM"/>
    </source>
</evidence>
<gene>
    <name evidence="4" type="ORF">C4D60_Mb07t22280</name>
</gene>
<feature type="region of interest" description="Disordered" evidence="3">
    <location>
        <begin position="112"/>
        <end position="182"/>
    </location>
</feature>
<dbReference type="PANTHER" id="PTHR12565">
    <property type="entry name" value="STEROL REGULATORY ELEMENT-BINDING PROTEIN"/>
    <property type="match status" value="1"/>
</dbReference>
<accession>A0A4S8JH63</accession>
<dbReference type="GO" id="GO:0003700">
    <property type="term" value="F:DNA-binding transcription factor activity"/>
    <property type="evidence" value="ECO:0007669"/>
    <property type="project" value="TreeGrafter"/>
</dbReference>
<reference evidence="4 5" key="1">
    <citation type="journal article" date="2019" name="Nat. Plants">
        <title>Genome sequencing of Musa balbisiana reveals subgenome evolution and function divergence in polyploid bananas.</title>
        <authorList>
            <person name="Yao X."/>
        </authorList>
    </citation>
    <scope>NUCLEOTIDE SEQUENCE [LARGE SCALE GENOMIC DNA]</scope>
    <source>
        <strain evidence="5">cv. DH-PKW</strain>
        <tissue evidence="4">Leaves</tissue>
    </source>
</reference>
<proteinExistence type="predicted"/>
<protein>
    <recommendedName>
        <fullName evidence="6">BHLH domain-containing protein</fullName>
    </recommendedName>
</protein>
<comment type="subcellular location">
    <subcellularLocation>
        <location evidence="1">Nucleus</location>
    </subcellularLocation>
</comment>
<keyword evidence="2" id="KW-0539">Nucleus</keyword>
<dbReference type="PANTHER" id="PTHR12565:SF112">
    <property type="entry name" value="TRANSCRIPTION FACTOR BHLH48-RELATED"/>
    <property type="match status" value="1"/>
</dbReference>
<evidence type="ECO:0000313" key="4">
    <source>
        <dbReference type="EMBL" id="THU61343.1"/>
    </source>
</evidence>
<evidence type="ECO:0000313" key="5">
    <source>
        <dbReference type="Proteomes" id="UP000317650"/>
    </source>
</evidence>